<dbReference type="AlphaFoldDB" id="A0A1H3VW97"/>
<evidence type="ECO:0000313" key="2">
    <source>
        <dbReference type="EMBL" id="SDZ78484.1"/>
    </source>
</evidence>
<name>A0A1H3VW97_9ACTO</name>
<gene>
    <name evidence="2" type="ORF">SAMN02910418_00246</name>
</gene>
<dbReference type="OrthoDB" id="114026at2"/>
<keyword evidence="1" id="KW-0812">Transmembrane</keyword>
<keyword evidence="1" id="KW-1133">Transmembrane helix</keyword>
<reference evidence="3" key="1">
    <citation type="submission" date="2016-10" db="EMBL/GenBank/DDBJ databases">
        <authorList>
            <person name="Varghese N."/>
            <person name="Submissions S."/>
        </authorList>
    </citation>
    <scope>NUCLEOTIDE SEQUENCE [LARGE SCALE GENOMIC DNA]</scope>
    <source>
        <strain evidence="3">KPR-1</strain>
    </source>
</reference>
<dbReference type="InterPro" id="IPR009706">
    <property type="entry name" value="DUF1287"/>
</dbReference>
<keyword evidence="3" id="KW-1185">Reference proteome</keyword>
<protein>
    <recommendedName>
        <fullName evidence="4">DUF1287 domain-containing protein</fullName>
    </recommendedName>
</protein>
<evidence type="ECO:0000313" key="3">
    <source>
        <dbReference type="Proteomes" id="UP000199288"/>
    </source>
</evidence>
<dbReference type="RefSeq" id="WP_092561154.1">
    <property type="nucleotide sequence ID" value="NZ_FNQV01000001.1"/>
</dbReference>
<accession>A0A1H3VW97</accession>
<evidence type="ECO:0008006" key="4">
    <source>
        <dbReference type="Google" id="ProtNLM"/>
    </source>
</evidence>
<proteinExistence type="predicted"/>
<keyword evidence="1" id="KW-0472">Membrane</keyword>
<dbReference type="EMBL" id="FNQV01000001">
    <property type="protein sequence ID" value="SDZ78484.1"/>
    <property type="molecule type" value="Genomic_DNA"/>
</dbReference>
<dbReference type="Proteomes" id="UP000199288">
    <property type="component" value="Unassembled WGS sequence"/>
</dbReference>
<feature type="transmembrane region" description="Helical" evidence="1">
    <location>
        <begin position="6"/>
        <end position="28"/>
    </location>
</feature>
<sequence length="245" mass="26843">MRGRRIGYAVIAAALAATIIGVSLVFLIPRLSPAATRFSDADFGIERTTSAADADHDGIEDYWDFWLGAQAEAERHPRYDGAYLTSNGGRPDPATGVCTDLIWRAFRDAGYDLPAMINADIAAHPADYPRVAGAPDPLIDFRRVPNLHVFLTKYALSLPTAIDGAEFDPADWQAGDIVTLGPGGDRLTHTGILGPDRDTQGLPWMAHNGGQRELYDDDLRAWRIVGHFRFDAARVPDAVLRLWPH</sequence>
<organism evidence="2 3">
    <name type="scientific">Bowdeniella nasicola</name>
    <dbReference type="NCBI Taxonomy" id="208480"/>
    <lineage>
        <taxon>Bacteria</taxon>
        <taxon>Bacillati</taxon>
        <taxon>Actinomycetota</taxon>
        <taxon>Actinomycetes</taxon>
        <taxon>Actinomycetales</taxon>
        <taxon>Actinomycetaceae</taxon>
        <taxon>Bowdeniella</taxon>
    </lineage>
</organism>
<evidence type="ECO:0000256" key="1">
    <source>
        <dbReference type="SAM" id="Phobius"/>
    </source>
</evidence>
<dbReference type="Pfam" id="PF06940">
    <property type="entry name" value="DUF1287"/>
    <property type="match status" value="1"/>
</dbReference>